<organism evidence="1 2">
    <name type="scientific">Rangifer tarandus platyrhynchus</name>
    <name type="common">Svalbard reindeer</name>
    <dbReference type="NCBI Taxonomy" id="3082113"/>
    <lineage>
        <taxon>Eukaryota</taxon>
        <taxon>Metazoa</taxon>
        <taxon>Chordata</taxon>
        <taxon>Craniata</taxon>
        <taxon>Vertebrata</taxon>
        <taxon>Euteleostomi</taxon>
        <taxon>Mammalia</taxon>
        <taxon>Eutheria</taxon>
        <taxon>Laurasiatheria</taxon>
        <taxon>Artiodactyla</taxon>
        <taxon>Ruminantia</taxon>
        <taxon>Pecora</taxon>
        <taxon>Cervidae</taxon>
        <taxon>Odocoileinae</taxon>
        <taxon>Rangifer</taxon>
    </lineage>
</organism>
<evidence type="ECO:0000313" key="2">
    <source>
        <dbReference type="Proteomes" id="UP001162501"/>
    </source>
</evidence>
<sequence length="215" mass="23273">MAPEIGGLVEKQTNKHPGSRLLSPLSHFSHNLSTRANLGRALDLRGPLAQGQETGTKVPGQMAGSRAWNAQLPGRPRPASSPAPHPRRPPPRELRAFAQESPCRAGSSVPAHPHLPRRAATRKAKLVASKGKNDSSEGSRTLEKHLQGVLWALCAKPGRHSSGGGEDGHGRGEVGGRRSLARVRRAARQVRRELDPSIVVTRRGHLQYEHAILDW</sequence>
<gene>
    <name evidence="1" type="ORF">MRATA1EN22A_LOCUS5353</name>
</gene>
<protein>
    <submittedName>
        <fullName evidence="1">Uncharacterized protein</fullName>
    </submittedName>
</protein>
<reference evidence="1" key="1">
    <citation type="submission" date="2023-05" db="EMBL/GenBank/DDBJ databases">
        <authorList>
            <consortium name="ELIXIR-Norway"/>
        </authorList>
    </citation>
    <scope>NUCLEOTIDE SEQUENCE</scope>
</reference>
<evidence type="ECO:0000313" key="1">
    <source>
        <dbReference type="EMBL" id="CAM9639411.1"/>
    </source>
</evidence>
<proteinExistence type="predicted"/>
<dbReference type="EMBL" id="OX596098">
    <property type="protein sequence ID" value="CAM9639411.1"/>
    <property type="molecule type" value="Genomic_DNA"/>
</dbReference>
<accession>A0AC59YEV5</accession>
<name>A0AC59YEV5_RANTA</name>
<dbReference type="Proteomes" id="UP001162501">
    <property type="component" value="Chromosome 14"/>
</dbReference>
<reference evidence="1" key="2">
    <citation type="submission" date="2025-03" db="EMBL/GenBank/DDBJ databases">
        <authorList>
            <consortium name="ELIXIR-Norway"/>
            <consortium name="Elixir Norway"/>
        </authorList>
    </citation>
    <scope>NUCLEOTIDE SEQUENCE</scope>
</reference>